<protein>
    <submittedName>
        <fullName evidence="1">Uncharacterized protein</fullName>
    </submittedName>
</protein>
<dbReference type="EMBL" id="BK015049">
    <property type="protein sequence ID" value="DAD88898.1"/>
    <property type="molecule type" value="Genomic_DNA"/>
</dbReference>
<accession>A0A8S5N3Q1</accession>
<organism evidence="1">
    <name type="scientific">Siphoviridae sp. ctRuT6</name>
    <dbReference type="NCBI Taxonomy" id="2826339"/>
    <lineage>
        <taxon>Viruses</taxon>
        <taxon>Duplodnaviria</taxon>
        <taxon>Heunggongvirae</taxon>
        <taxon>Uroviricota</taxon>
        <taxon>Caudoviricetes</taxon>
    </lineage>
</organism>
<sequence length="30" mass="3392">MNQVTETEINSDTVTIYTSTGDCYDFTITK</sequence>
<proteinExistence type="predicted"/>
<evidence type="ECO:0000313" key="1">
    <source>
        <dbReference type="EMBL" id="DAD88898.1"/>
    </source>
</evidence>
<reference evidence="1" key="1">
    <citation type="journal article" date="2021" name="Proc. Natl. Acad. Sci. U.S.A.">
        <title>A Catalog of Tens of Thousands of Viruses from Human Metagenomes Reveals Hidden Associations with Chronic Diseases.</title>
        <authorList>
            <person name="Tisza M.J."/>
            <person name="Buck C.B."/>
        </authorList>
    </citation>
    <scope>NUCLEOTIDE SEQUENCE</scope>
    <source>
        <strain evidence="1">CtRuT6</strain>
    </source>
</reference>
<name>A0A8S5N3Q1_9CAUD</name>